<feature type="compositionally biased region" description="Basic and acidic residues" evidence="1">
    <location>
        <begin position="50"/>
        <end position="65"/>
    </location>
</feature>
<feature type="compositionally biased region" description="Polar residues" evidence="1">
    <location>
        <begin position="66"/>
        <end position="92"/>
    </location>
</feature>
<organism evidence="2 3">
    <name type="scientific">Gossypium australe</name>
    <dbReference type="NCBI Taxonomy" id="47621"/>
    <lineage>
        <taxon>Eukaryota</taxon>
        <taxon>Viridiplantae</taxon>
        <taxon>Streptophyta</taxon>
        <taxon>Embryophyta</taxon>
        <taxon>Tracheophyta</taxon>
        <taxon>Spermatophyta</taxon>
        <taxon>Magnoliopsida</taxon>
        <taxon>eudicotyledons</taxon>
        <taxon>Gunneridae</taxon>
        <taxon>Pentapetalae</taxon>
        <taxon>rosids</taxon>
        <taxon>malvids</taxon>
        <taxon>Malvales</taxon>
        <taxon>Malvaceae</taxon>
        <taxon>Malvoideae</taxon>
        <taxon>Gossypium</taxon>
    </lineage>
</organism>
<dbReference type="EMBL" id="SMMG02000003">
    <property type="protein sequence ID" value="KAA3481161.1"/>
    <property type="molecule type" value="Genomic_DNA"/>
</dbReference>
<evidence type="ECO:0000256" key="1">
    <source>
        <dbReference type="SAM" id="MobiDB-lite"/>
    </source>
</evidence>
<feature type="region of interest" description="Disordered" evidence="1">
    <location>
        <begin position="50"/>
        <end position="101"/>
    </location>
</feature>
<keyword evidence="3" id="KW-1185">Reference proteome</keyword>
<accession>A0A5B6WGZ3</accession>
<comment type="caution">
    <text evidence="2">The sequence shown here is derived from an EMBL/GenBank/DDBJ whole genome shotgun (WGS) entry which is preliminary data.</text>
</comment>
<proteinExistence type="predicted"/>
<protein>
    <submittedName>
        <fullName evidence="2">Uncharacterized protein</fullName>
    </submittedName>
</protein>
<dbReference type="PANTHER" id="PTHR32108">
    <property type="entry name" value="DNA-DIRECTED RNA POLYMERASE SUBUNIT ALPHA"/>
    <property type="match status" value="1"/>
</dbReference>
<dbReference type="AlphaFoldDB" id="A0A5B6WGZ3"/>
<dbReference type="Proteomes" id="UP000325315">
    <property type="component" value="Unassembled WGS sequence"/>
</dbReference>
<sequence length="204" mass="22942">MEKETTMLFINTLKAPFINHMLGGATKSFSDIVMSGEMIEKTIRCGKIEAGESAKRPAPRRRENEVNNTSTYNKGHSRATTVSQPKATTTNHPGLPRQESITRVNTERIQFTPIPMTYRELYQNLFGAHVVSPFYLTPLQPPFPKEYDANAQCEYHARITGHSIENCTVFKKVVEKLIKMGIVKFDDPPVPNVAGNPLPNHTDQ</sequence>
<gene>
    <name evidence="2" type="ORF">EPI10_021549</name>
</gene>
<evidence type="ECO:0000313" key="2">
    <source>
        <dbReference type="EMBL" id="KAA3481161.1"/>
    </source>
</evidence>
<dbReference type="OrthoDB" id="1418540at2759"/>
<reference evidence="3" key="1">
    <citation type="journal article" date="2019" name="Plant Biotechnol. J.">
        <title>Genome sequencing of the Australian wild diploid species Gossypium australe highlights disease resistance and delayed gland morphogenesis.</title>
        <authorList>
            <person name="Cai Y."/>
            <person name="Cai X."/>
            <person name="Wang Q."/>
            <person name="Wang P."/>
            <person name="Zhang Y."/>
            <person name="Cai C."/>
            <person name="Xu Y."/>
            <person name="Wang K."/>
            <person name="Zhou Z."/>
            <person name="Wang C."/>
            <person name="Geng S."/>
            <person name="Li B."/>
            <person name="Dong Q."/>
            <person name="Hou Y."/>
            <person name="Wang H."/>
            <person name="Ai P."/>
            <person name="Liu Z."/>
            <person name="Yi F."/>
            <person name="Sun M."/>
            <person name="An G."/>
            <person name="Cheng J."/>
            <person name="Zhang Y."/>
            <person name="Shi Q."/>
            <person name="Xie Y."/>
            <person name="Shi X."/>
            <person name="Chang Y."/>
            <person name="Huang F."/>
            <person name="Chen Y."/>
            <person name="Hong S."/>
            <person name="Mi L."/>
            <person name="Sun Q."/>
            <person name="Zhang L."/>
            <person name="Zhou B."/>
            <person name="Peng R."/>
            <person name="Zhang X."/>
            <person name="Liu F."/>
        </authorList>
    </citation>
    <scope>NUCLEOTIDE SEQUENCE [LARGE SCALE GENOMIC DNA]</scope>
    <source>
        <strain evidence="3">cv. PA1801</strain>
    </source>
</reference>
<dbReference type="PANTHER" id="PTHR32108:SF5">
    <property type="entry name" value="DYNACTIN SUBUNIT 1-LIKE"/>
    <property type="match status" value="1"/>
</dbReference>
<evidence type="ECO:0000313" key="3">
    <source>
        <dbReference type="Proteomes" id="UP000325315"/>
    </source>
</evidence>
<name>A0A5B6WGZ3_9ROSI</name>